<organism evidence="3 4">
    <name type="scientific">SAR324 cluster bacterium</name>
    <dbReference type="NCBI Taxonomy" id="2024889"/>
    <lineage>
        <taxon>Bacteria</taxon>
        <taxon>Deltaproteobacteria</taxon>
        <taxon>SAR324 cluster</taxon>
    </lineage>
</organism>
<gene>
    <name evidence="3" type="ORF">CMN54_00120</name>
</gene>
<keyword evidence="1" id="KW-0732">Signal</keyword>
<name>A0A2D6YFC1_9DELT</name>
<evidence type="ECO:0000256" key="1">
    <source>
        <dbReference type="SAM" id="SignalP"/>
    </source>
</evidence>
<evidence type="ECO:0000313" key="3">
    <source>
        <dbReference type="EMBL" id="MAH61861.1"/>
    </source>
</evidence>
<dbReference type="Pfam" id="PF02169">
    <property type="entry name" value="LPP20"/>
    <property type="match status" value="1"/>
</dbReference>
<proteinExistence type="predicted"/>
<protein>
    <recommendedName>
        <fullName evidence="2">Lipoprotein LPP20-like domain-containing protein</fullName>
    </recommendedName>
</protein>
<sequence length="211" mass="22828">MNKKVISQLGAALILTGVVACSSSSETTRIEPVKLEQDPNLCYFDDTEVRAPDWICGTPVEGYPVAAVGSFRDTKAGTSFARNQATMDGRVQLATEMKAKVGAMVKNHAETTGVGDQQTVDAVASVTQRQITAEILFGAKAINYRKGPDGTTYALVVMDPQQAAVAAKQALQTSYKNQQAQWQRFLGEKAQNELESEMDKMINSEFGAMPQ</sequence>
<dbReference type="EMBL" id="NZEX01000002">
    <property type="protein sequence ID" value="MAH61861.1"/>
    <property type="molecule type" value="Genomic_DNA"/>
</dbReference>
<dbReference type="InterPro" id="IPR024952">
    <property type="entry name" value="LPP20-like_dom"/>
</dbReference>
<evidence type="ECO:0000259" key="2">
    <source>
        <dbReference type="Pfam" id="PF02169"/>
    </source>
</evidence>
<reference evidence="4" key="1">
    <citation type="submission" date="2017-09" db="EMBL/GenBank/DDBJ databases">
        <title>The Reconstruction of 2,631 Draft Metagenome-Assembled Genomes from the Global Oceans.</title>
        <authorList>
            <person name="Tully B.J."/>
            <person name="Graham E.D."/>
            <person name="Heidelberg J.F."/>
        </authorList>
    </citation>
    <scope>NUCLEOTIDE SEQUENCE [LARGE SCALE GENOMIC DNA]</scope>
</reference>
<dbReference type="PROSITE" id="PS51257">
    <property type="entry name" value="PROKAR_LIPOPROTEIN"/>
    <property type="match status" value="1"/>
</dbReference>
<feature type="domain" description="Lipoprotein LPP20-like" evidence="2">
    <location>
        <begin position="52"/>
        <end position="159"/>
    </location>
</feature>
<dbReference type="Proteomes" id="UP000226525">
    <property type="component" value="Unassembled WGS sequence"/>
</dbReference>
<accession>A0A2D6YFC1</accession>
<feature type="signal peptide" evidence="1">
    <location>
        <begin position="1"/>
        <end position="20"/>
    </location>
</feature>
<dbReference type="AlphaFoldDB" id="A0A2D6YFC1"/>
<feature type="chain" id="PRO_5014615373" description="Lipoprotein LPP20-like domain-containing protein" evidence="1">
    <location>
        <begin position="21"/>
        <end position="211"/>
    </location>
</feature>
<evidence type="ECO:0000313" key="4">
    <source>
        <dbReference type="Proteomes" id="UP000226525"/>
    </source>
</evidence>
<comment type="caution">
    <text evidence="3">The sequence shown here is derived from an EMBL/GenBank/DDBJ whole genome shotgun (WGS) entry which is preliminary data.</text>
</comment>